<protein>
    <submittedName>
        <fullName evidence="2">Siderophore-interacting protein</fullName>
    </submittedName>
</protein>
<organism evidence="2 3">
    <name type="scientific">Streptomyces hoynatensis</name>
    <dbReference type="NCBI Taxonomy" id="1141874"/>
    <lineage>
        <taxon>Bacteria</taxon>
        <taxon>Bacillati</taxon>
        <taxon>Actinomycetota</taxon>
        <taxon>Actinomycetes</taxon>
        <taxon>Kitasatosporales</taxon>
        <taxon>Streptomycetaceae</taxon>
        <taxon>Streptomyces</taxon>
    </lineage>
</organism>
<dbReference type="InterPro" id="IPR039374">
    <property type="entry name" value="SIP_fam"/>
</dbReference>
<dbReference type="InterPro" id="IPR007037">
    <property type="entry name" value="SIP_rossman_dom"/>
</dbReference>
<comment type="caution">
    <text evidence="2">The sequence shown here is derived from an EMBL/GenBank/DDBJ whole genome shotgun (WGS) entry which is preliminary data.</text>
</comment>
<dbReference type="SUPFAM" id="SSF63380">
    <property type="entry name" value="Riboflavin synthase domain-like"/>
    <property type="match status" value="1"/>
</dbReference>
<dbReference type="PANTHER" id="PTHR30157">
    <property type="entry name" value="FERRIC REDUCTASE, NADPH-DEPENDENT"/>
    <property type="match status" value="1"/>
</dbReference>
<proteinExistence type="predicted"/>
<dbReference type="Pfam" id="PF04954">
    <property type="entry name" value="SIP"/>
    <property type="match status" value="1"/>
</dbReference>
<dbReference type="OrthoDB" id="3291337at2"/>
<dbReference type="PANTHER" id="PTHR30157:SF0">
    <property type="entry name" value="NADPH-DEPENDENT FERRIC-CHELATE REDUCTASE"/>
    <property type="match status" value="1"/>
</dbReference>
<dbReference type="PROSITE" id="PS51384">
    <property type="entry name" value="FAD_FR"/>
    <property type="match status" value="1"/>
</dbReference>
<dbReference type="Gene3D" id="3.40.50.80">
    <property type="entry name" value="Nucleotide-binding domain of ferredoxin-NADP reductase (FNR) module"/>
    <property type="match status" value="1"/>
</dbReference>
<name>A0A3A9Z5D0_9ACTN</name>
<dbReference type="CDD" id="cd06193">
    <property type="entry name" value="siderophore_interacting"/>
    <property type="match status" value="1"/>
</dbReference>
<evidence type="ECO:0000259" key="1">
    <source>
        <dbReference type="PROSITE" id="PS51384"/>
    </source>
</evidence>
<dbReference type="AlphaFoldDB" id="A0A3A9Z5D0"/>
<dbReference type="EMBL" id="RBAL01000004">
    <property type="protein sequence ID" value="RKN43712.1"/>
    <property type="molecule type" value="Genomic_DNA"/>
</dbReference>
<keyword evidence="3" id="KW-1185">Reference proteome</keyword>
<dbReference type="Pfam" id="PF08021">
    <property type="entry name" value="FAD_binding_9"/>
    <property type="match status" value="1"/>
</dbReference>
<accession>A0A3A9Z5D0</accession>
<dbReference type="Gene3D" id="2.40.30.10">
    <property type="entry name" value="Translation factors"/>
    <property type="match status" value="1"/>
</dbReference>
<feature type="domain" description="FAD-binding FR-type" evidence="1">
    <location>
        <begin position="6"/>
        <end position="141"/>
    </location>
</feature>
<sequence length="278" mass="30594">MSRASFGFFDLRVTRAARISPSFVRVTLGGAELAGFASGGRDQRVKLFLPRPGCREVRAPREAGEDWWPAWQRMHPEERAMLRTYTVREQRPAAGEVDIDFVVHGDTGVATRWARAAAPGDPVTVLGPVAEDNPGVLFRLPPGTDWVLLAGDASALPAVSGILRWLPAGLPVRVFLDVPHAADRRELPTRADAEIIWLCGDRPGPRPADPLTHAVRHAAWPKGRPYAWLAGESGQVRALRRHLVNDRATPRSRVTFTGYWRRDASEDTLIQEAITAAA</sequence>
<dbReference type="Proteomes" id="UP000272474">
    <property type="component" value="Unassembled WGS sequence"/>
</dbReference>
<dbReference type="InterPro" id="IPR017938">
    <property type="entry name" value="Riboflavin_synthase-like_b-brl"/>
</dbReference>
<reference evidence="2 3" key="1">
    <citation type="journal article" date="2014" name="Int. J. Syst. Evol. Microbiol.">
        <title>Streptomyces hoynatensis sp. nov., isolated from deep marine sediment.</title>
        <authorList>
            <person name="Veyisoglu A."/>
            <person name="Sahin N."/>
        </authorList>
    </citation>
    <scope>NUCLEOTIDE SEQUENCE [LARGE SCALE GENOMIC DNA]</scope>
    <source>
        <strain evidence="2 3">KCTC 29097</strain>
    </source>
</reference>
<dbReference type="RefSeq" id="WP_120677176.1">
    <property type="nucleotide sequence ID" value="NZ_RBAL01000004.1"/>
</dbReference>
<dbReference type="InterPro" id="IPR017927">
    <property type="entry name" value="FAD-bd_FR_type"/>
</dbReference>
<dbReference type="InterPro" id="IPR013113">
    <property type="entry name" value="SIP_FAD-bd"/>
</dbReference>
<dbReference type="GO" id="GO:0016491">
    <property type="term" value="F:oxidoreductase activity"/>
    <property type="evidence" value="ECO:0007669"/>
    <property type="project" value="InterPro"/>
</dbReference>
<dbReference type="InterPro" id="IPR039261">
    <property type="entry name" value="FNR_nucleotide-bd"/>
</dbReference>
<evidence type="ECO:0000313" key="3">
    <source>
        <dbReference type="Proteomes" id="UP000272474"/>
    </source>
</evidence>
<gene>
    <name evidence="2" type="ORF">D7294_08195</name>
</gene>
<evidence type="ECO:0000313" key="2">
    <source>
        <dbReference type="EMBL" id="RKN43712.1"/>
    </source>
</evidence>